<keyword evidence="2" id="KW-1133">Transmembrane helix</keyword>
<evidence type="ECO:0000313" key="3">
    <source>
        <dbReference type="EMBL" id="KAL3882509.1"/>
    </source>
</evidence>
<name>A0ABD3X8D1_SINWO</name>
<dbReference type="CDD" id="cd22823">
    <property type="entry name" value="Gal_Rha_Lectin"/>
    <property type="match status" value="1"/>
</dbReference>
<keyword evidence="2" id="KW-0812">Transmembrane</keyword>
<evidence type="ECO:0000256" key="1">
    <source>
        <dbReference type="SAM" id="MobiDB-lite"/>
    </source>
</evidence>
<comment type="caution">
    <text evidence="3">The sequence shown here is derived from an EMBL/GenBank/DDBJ whole genome shotgun (WGS) entry which is preliminary data.</text>
</comment>
<evidence type="ECO:0000256" key="2">
    <source>
        <dbReference type="SAM" id="Phobius"/>
    </source>
</evidence>
<feature type="transmembrane region" description="Helical" evidence="2">
    <location>
        <begin position="169"/>
        <end position="191"/>
    </location>
</feature>
<evidence type="ECO:0000313" key="4">
    <source>
        <dbReference type="Proteomes" id="UP001634394"/>
    </source>
</evidence>
<keyword evidence="2" id="KW-0472">Membrane</keyword>
<feature type="region of interest" description="Disordered" evidence="1">
    <location>
        <begin position="479"/>
        <end position="507"/>
    </location>
</feature>
<gene>
    <name evidence="3" type="ORF">ACJMK2_028846</name>
</gene>
<keyword evidence="4" id="KW-1185">Reference proteome</keyword>
<protein>
    <recommendedName>
        <fullName evidence="5">SUEL-type lectin domain-containing protein</fullName>
    </recommendedName>
</protein>
<dbReference type="EMBL" id="JBJQND010000003">
    <property type="protein sequence ID" value="KAL3882509.1"/>
    <property type="molecule type" value="Genomic_DNA"/>
</dbReference>
<organism evidence="3 4">
    <name type="scientific">Sinanodonta woodiana</name>
    <name type="common">Chinese pond mussel</name>
    <name type="synonym">Anodonta woodiana</name>
    <dbReference type="NCBI Taxonomy" id="1069815"/>
    <lineage>
        <taxon>Eukaryota</taxon>
        <taxon>Metazoa</taxon>
        <taxon>Spiralia</taxon>
        <taxon>Lophotrochozoa</taxon>
        <taxon>Mollusca</taxon>
        <taxon>Bivalvia</taxon>
        <taxon>Autobranchia</taxon>
        <taxon>Heteroconchia</taxon>
        <taxon>Palaeoheterodonta</taxon>
        <taxon>Unionida</taxon>
        <taxon>Unionoidea</taxon>
        <taxon>Unionidae</taxon>
        <taxon>Unioninae</taxon>
        <taxon>Sinanodonta</taxon>
    </lineage>
</organism>
<reference evidence="3 4" key="1">
    <citation type="submission" date="2024-11" db="EMBL/GenBank/DDBJ databases">
        <title>Chromosome-level genome assembly of the freshwater bivalve Anodonta woodiana.</title>
        <authorList>
            <person name="Chen X."/>
        </authorList>
    </citation>
    <scope>NUCLEOTIDE SEQUENCE [LARGE SCALE GENOMIC DNA]</scope>
    <source>
        <strain evidence="3">MN2024</strain>
        <tissue evidence="3">Gills</tissue>
    </source>
</reference>
<proteinExistence type="predicted"/>
<accession>A0ABD3X8D1</accession>
<feature type="compositionally biased region" description="Polar residues" evidence="1">
    <location>
        <begin position="483"/>
        <end position="499"/>
    </location>
</feature>
<sequence length="507" mass="57481">MVIMQPSVWISIWYICFVNIRSHAKKTTACFISNTQNCDLFDLTCENNTRIRITGTEYRYINKTDNNGNNDNTCCSLNANDCKENYTYGHAVVLYDKCSGKRNCLNNRAPQPIPSQCDPNYKGENLYIHVLYECIHGQNNFAVYCTSELTTTTTGQMDTEGGAEDPERLIIILVVVGVVLVFSAILVIVFISHRRRCKKSSQEDAPKNQLPDELINHRNMNCDVSDHDCKAVEISNYDQINDEYIESYSRPVQIKIDGTTIDNHTKKTVGQCSTDEYDRLESEKKYAVKMANYDRVTAIEVNKLDDTYSHASSQSKHASLISSNDYSHCQFVQHEPRNNGNTNKTVGLNEPLVVDNYSHVDLSVEKTKRRPSISIEEDTYNHIDLDTTTNPPRNGHVVRVRNIAKSEESSQTFKDIQSFDVESELCPESNTNYGVSSEVHPLQDIKAVSLPDNYIEFKVGDIYDTPRRNVQHNNVVLKGNTEHLINNTETGSKQNSGTEENNDVSEH</sequence>
<dbReference type="AlphaFoldDB" id="A0ABD3X8D1"/>
<dbReference type="Proteomes" id="UP001634394">
    <property type="component" value="Unassembled WGS sequence"/>
</dbReference>
<evidence type="ECO:0008006" key="5">
    <source>
        <dbReference type="Google" id="ProtNLM"/>
    </source>
</evidence>